<keyword evidence="5 18" id="KW-0732">Signal</keyword>
<evidence type="ECO:0000256" key="12">
    <source>
        <dbReference type="ARBA" id="ARBA00055906"/>
    </source>
</evidence>
<evidence type="ECO:0000256" key="2">
    <source>
        <dbReference type="ARBA" id="ARBA00022525"/>
    </source>
</evidence>
<feature type="chain" id="PRO_5014416616" description="Polyserase-2" evidence="18">
    <location>
        <begin position="23"/>
        <end position="734"/>
    </location>
</feature>
<proteinExistence type="predicted"/>
<keyword evidence="4 16" id="KW-0645">Protease</keyword>
<evidence type="ECO:0000256" key="4">
    <source>
        <dbReference type="ARBA" id="ARBA00022670"/>
    </source>
</evidence>
<keyword evidence="21" id="KW-1185">Reference proteome</keyword>
<evidence type="ECO:0000259" key="19">
    <source>
        <dbReference type="PROSITE" id="PS50240"/>
    </source>
</evidence>
<evidence type="ECO:0000313" key="21">
    <source>
        <dbReference type="Proteomes" id="UP000233080"/>
    </source>
</evidence>
<sequence length="734" mass="78889">MARHLFLPVVMLVISPIPGAFQDSALSPTQEEPEDLDCGRSEPSARIVGGSDAQPGTWPWQVSLHHGGGHICGGSLIAPSWVLSAAHCFMTNGTLEPAAEWSVLLGVHSQDGPLDGAHTRAVAAIVVPVNYSQVELGADLALLHLASPASLGPAVRPVCLPRASHRFVHGTACWATGWGDVQEADPLPLPWVLQEVELRLLGEATCQCLYSQPGPFNLTLQILPGMLCAGYPEGRRDTCQGDSGGPLVCEEGGRWFQAGITSFGFGCGRRNRPGVFTAVATYEAWIREQVMGSEPGPAFPLQPQKPQSDPQEPRENCTIALPECGKAPRPGAWPWEAQVMVPGARPCHGALVSESWVLAPASCFLYPSTSDSPPRDLDAWRVLLPSRPRAERVARLVQHENASWDDSSDLALLQLRTPVNLSAAPRPVCLPHPEHYFLPGSRCLEAELLGGWWCHCLYGRQGAAVPLPGDPPHALCPAYQEEVEAGHCWNDSRWSLLCQEEGTWFLAGIRDFPSGCLRPRAFFPVQTHGPWISHVTQGAYLEDQLAWDWGPDGEETETQTCPPHTQHGACGLRPEAAPVGVLWPWLAEVHVAGDRVCTGILLAPGWVLAATHCVLRPGSTTVPYIEVYLGRAGASPLPQGHQMTSAPPLLCQTTEGSWVLVGMAVQGSRELFAAIGPEEAWISQTVGEAHFLPSSGSPHWPTGGGNLCPPELAKASGSPRAVHFLLLLTLLIQS</sequence>
<evidence type="ECO:0000256" key="9">
    <source>
        <dbReference type="ARBA" id="ARBA00023145"/>
    </source>
</evidence>
<feature type="region of interest" description="Disordered" evidence="17">
    <location>
        <begin position="24"/>
        <end position="43"/>
    </location>
</feature>
<dbReference type="InterPro" id="IPR001314">
    <property type="entry name" value="Peptidase_S1A"/>
</dbReference>
<dbReference type="CDD" id="cd00190">
    <property type="entry name" value="Tryp_SPc"/>
    <property type="match status" value="1"/>
</dbReference>
<keyword evidence="6" id="KW-0677">Repeat</keyword>
<dbReference type="InterPro" id="IPR015420">
    <property type="entry name" value="Peptidase_S1A_nudel"/>
</dbReference>
<protein>
    <recommendedName>
        <fullName evidence="13">Polyserase-2</fullName>
    </recommendedName>
    <alternativeName>
        <fullName evidence="15">Polyserine protease 2</fullName>
    </alternativeName>
    <alternativeName>
        <fullName evidence="14">Serine protease 36</fullName>
    </alternativeName>
</protein>
<keyword evidence="2" id="KW-0964">Secreted</keyword>
<feature type="region of interest" description="Disordered" evidence="17">
    <location>
        <begin position="293"/>
        <end position="315"/>
    </location>
</feature>
<comment type="function">
    <text evidence="12">Serine protease. Hydrolyzes the peptides N-t-Boc-Gln-Ala-Arg-AMC and N-t-Boc-Gln-Gly-Arg-AMC and, to a lesser extent, N-t-Boc-Ala-Phe-Lys-AMC and N-t-Boc-Val-Leu-Lys-AMC. Has a preference for substrates with an Arg instead of a Lys residue in position P1.</text>
</comment>
<dbReference type="Gene3D" id="2.40.10.10">
    <property type="entry name" value="Trypsin-like serine proteases"/>
    <property type="match status" value="3"/>
</dbReference>
<dbReference type="GO" id="GO:0004252">
    <property type="term" value="F:serine-type endopeptidase activity"/>
    <property type="evidence" value="ECO:0007669"/>
    <property type="project" value="InterPro"/>
</dbReference>
<keyword evidence="3" id="KW-0272">Extracellular matrix</keyword>
<feature type="signal peptide" evidence="18">
    <location>
        <begin position="1"/>
        <end position="22"/>
    </location>
</feature>
<keyword evidence="10" id="KW-1015">Disulfide bond</keyword>
<evidence type="ECO:0000256" key="11">
    <source>
        <dbReference type="ARBA" id="ARBA00023180"/>
    </source>
</evidence>
<dbReference type="GO" id="GO:0006508">
    <property type="term" value="P:proteolysis"/>
    <property type="evidence" value="ECO:0007669"/>
    <property type="project" value="UniProtKB-KW"/>
</dbReference>
<reference evidence="20" key="2">
    <citation type="submission" date="2025-09" db="UniProtKB">
        <authorList>
            <consortium name="Ensembl"/>
        </authorList>
    </citation>
    <scope>IDENTIFICATION</scope>
</reference>
<accession>A0A2K5I276</accession>
<evidence type="ECO:0000256" key="5">
    <source>
        <dbReference type="ARBA" id="ARBA00022729"/>
    </source>
</evidence>
<evidence type="ECO:0000256" key="10">
    <source>
        <dbReference type="ARBA" id="ARBA00023157"/>
    </source>
</evidence>
<dbReference type="PROSITE" id="PS00135">
    <property type="entry name" value="TRYPSIN_SER"/>
    <property type="match status" value="1"/>
</dbReference>
<dbReference type="InterPro" id="IPR018114">
    <property type="entry name" value="TRYPSIN_HIS"/>
</dbReference>
<evidence type="ECO:0000256" key="1">
    <source>
        <dbReference type="ARBA" id="ARBA00004498"/>
    </source>
</evidence>
<keyword evidence="11" id="KW-0325">Glycoprotein</keyword>
<dbReference type="InterPro" id="IPR001254">
    <property type="entry name" value="Trypsin_dom"/>
</dbReference>
<evidence type="ECO:0000256" key="7">
    <source>
        <dbReference type="ARBA" id="ARBA00022801"/>
    </source>
</evidence>
<dbReference type="Proteomes" id="UP000233080">
    <property type="component" value="Unassembled WGS sequence"/>
</dbReference>
<dbReference type="SMART" id="SM00020">
    <property type="entry name" value="Tryp_SPc"/>
    <property type="match status" value="1"/>
</dbReference>
<dbReference type="SUPFAM" id="SSF50494">
    <property type="entry name" value="Trypsin-like serine proteases"/>
    <property type="match status" value="3"/>
</dbReference>
<dbReference type="PANTHER" id="PTHR24253:SF100">
    <property type="entry name" value="POLYSERASE-2"/>
    <property type="match status" value="1"/>
</dbReference>
<evidence type="ECO:0000313" key="20">
    <source>
        <dbReference type="Ensembl" id="ENSCANP00000010744.1"/>
    </source>
</evidence>
<dbReference type="AlphaFoldDB" id="A0A2K5I276"/>
<evidence type="ECO:0000256" key="3">
    <source>
        <dbReference type="ARBA" id="ARBA00022530"/>
    </source>
</evidence>
<keyword evidence="7 16" id="KW-0378">Hydrolase</keyword>
<dbReference type="InterPro" id="IPR009003">
    <property type="entry name" value="Peptidase_S1_PA"/>
</dbReference>
<evidence type="ECO:0000256" key="15">
    <source>
        <dbReference type="ARBA" id="ARBA00078124"/>
    </source>
</evidence>
<reference evidence="20" key="1">
    <citation type="submission" date="2025-08" db="UniProtKB">
        <authorList>
            <consortium name="Ensembl"/>
        </authorList>
    </citation>
    <scope>IDENTIFICATION</scope>
</reference>
<dbReference type="PROSITE" id="PS00134">
    <property type="entry name" value="TRYPSIN_HIS"/>
    <property type="match status" value="1"/>
</dbReference>
<feature type="domain" description="Peptidase S1" evidence="19">
    <location>
        <begin position="290"/>
        <end position="537"/>
    </location>
</feature>
<comment type="subcellular location">
    <subcellularLocation>
        <location evidence="1">Secreted</location>
        <location evidence="1">Extracellular space</location>
        <location evidence="1">Extracellular matrix</location>
    </subcellularLocation>
</comment>
<evidence type="ECO:0000256" key="8">
    <source>
        <dbReference type="ARBA" id="ARBA00022825"/>
    </source>
</evidence>
<keyword evidence="9" id="KW-0865">Zymogen</keyword>
<dbReference type="InterPro" id="IPR033116">
    <property type="entry name" value="TRYPSIN_SER"/>
</dbReference>
<organism evidence="20 21">
    <name type="scientific">Colobus angolensis palliatus</name>
    <name type="common">Peters' Angolan colobus</name>
    <dbReference type="NCBI Taxonomy" id="336983"/>
    <lineage>
        <taxon>Eukaryota</taxon>
        <taxon>Metazoa</taxon>
        <taxon>Chordata</taxon>
        <taxon>Craniata</taxon>
        <taxon>Vertebrata</taxon>
        <taxon>Euteleostomi</taxon>
        <taxon>Mammalia</taxon>
        <taxon>Eutheria</taxon>
        <taxon>Euarchontoglires</taxon>
        <taxon>Primates</taxon>
        <taxon>Haplorrhini</taxon>
        <taxon>Catarrhini</taxon>
        <taxon>Cercopithecidae</taxon>
        <taxon>Colobinae</taxon>
        <taxon>Colobus</taxon>
    </lineage>
</organism>
<dbReference type="PANTHER" id="PTHR24253">
    <property type="entry name" value="TRANSMEMBRANE PROTEASE SERINE"/>
    <property type="match status" value="1"/>
</dbReference>
<dbReference type="Ensembl" id="ENSCANT00000033636.1">
    <property type="protein sequence ID" value="ENSCANP00000010744.1"/>
    <property type="gene ID" value="ENSCANG00000028765.1"/>
</dbReference>
<dbReference type="FunFam" id="2.40.10.10:FF:000024">
    <property type="entry name" value="Serine protease 53"/>
    <property type="match status" value="1"/>
</dbReference>
<dbReference type="PRINTS" id="PR00722">
    <property type="entry name" value="CHYMOTRYPSIN"/>
</dbReference>
<dbReference type="Pfam" id="PF09342">
    <property type="entry name" value="DUF1986"/>
    <property type="match status" value="1"/>
</dbReference>
<evidence type="ECO:0000256" key="14">
    <source>
        <dbReference type="ARBA" id="ARBA00075643"/>
    </source>
</evidence>
<evidence type="ECO:0000256" key="13">
    <source>
        <dbReference type="ARBA" id="ARBA00070432"/>
    </source>
</evidence>
<evidence type="ECO:0000256" key="16">
    <source>
        <dbReference type="RuleBase" id="RU363034"/>
    </source>
</evidence>
<name>A0A2K5I276_COLAP</name>
<dbReference type="InterPro" id="IPR043504">
    <property type="entry name" value="Peptidase_S1_PA_chymotrypsin"/>
</dbReference>
<evidence type="ECO:0000256" key="6">
    <source>
        <dbReference type="ARBA" id="ARBA00022737"/>
    </source>
</evidence>
<dbReference type="Pfam" id="PF00089">
    <property type="entry name" value="Trypsin"/>
    <property type="match status" value="2"/>
</dbReference>
<keyword evidence="8 16" id="KW-0720">Serine protease</keyword>
<feature type="domain" description="Peptidase S1" evidence="19">
    <location>
        <begin position="47"/>
        <end position="291"/>
    </location>
</feature>
<dbReference type="OMA" id="HCLYQGV"/>
<dbReference type="FunFam" id="2.40.10.10:FF:000044">
    <property type="entry name" value="polyserase-2 isoform X1"/>
    <property type="match status" value="1"/>
</dbReference>
<evidence type="ECO:0000256" key="18">
    <source>
        <dbReference type="SAM" id="SignalP"/>
    </source>
</evidence>
<evidence type="ECO:0000256" key="17">
    <source>
        <dbReference type="SAM" id="MobiDB-lite"/>
    </source>
</evidence>
<dbReference type="PROSITE" id="PS50240">
    <property type="entry name" value="TRYPSIN_DOM"/>
    <property type="match status" value="2"/>
</dbReference>